<keyword evidence="3" id="KW-1185">Reference proteome</keyword>
<dbReference type="CDD" id="cd19490">
    <property type="entry name" value="XRCC2"/>
    <property type="match status" value="1"/>
</dbReference>
<evidence type="ECO:0000259" key="1">
    <source>
        <dbReference type="PROSITE" id="PS50162"/>
    </source>
</evidence>
<dbReference type="Gene3D" id="3.40.50.300">
    <property type="entry name" value="P-loop containing nucleotide triphosphate hydrolases"/>
    <property type="match status" value="1"/>
</dbReference>
<sequence>MAAHGSLVDFVAADETAAQLLRRTCVDPFFSGVPFVDRHVPLRPGSVVEIAGPPGSGKTELLLQMAVSCILPKTFNGISFGGQEGVAVFMDLDGRFDAMRLVQVLDRRLAVALGTHQQGSDAVPTSLHEYCLAKFHLIRCHSSYDFLAALKVLPRVLSRLEAYGKAKILLVDNIAAFYWLDRAHHSVACKAQHSIGTESKGASLDPVVPLTMQRVQSSVADGLKMISSQFQLIVVMSKCVNVTVQQPDNCNQNQIPRWTYRDMLIPQLEKLLTHRLVVVPCTQLEDTKEDTPTPKDRVTGSDFAAQWQVPPSDWTAKFTVTDGALECDILRRTDHPRKRPQ</sequence>
<comment type="caution">
    <text evidence="2">The sequence shown here is derived from an EMBL/GenBank/DDBJ whole genome shotgun (WGS) entry which is preliminary data.</text>
</comment>
<dbReference type="OrthoDB" id="420422at2759"/>
<evidence type="ECO:0000313" key="2">
    <source>
        <dbReference type="EMBL" id="CAD7694971.1"/>
    </source>
</evidence>
<feature type="domain" description="RecA family profile 1" evidence="1">
    <location>
        <begin position="19"/>
        <end position="255"/>
    </location>
</feature>
<dbReference type="InterPro" id="IPR030547">
    <property type="entry name" value="XRCC2"/>
</dbReference>
<proteinExistence type="predicted"/>
<accession>A0A8S1IML9</accession>
<dbReference type="InterPro" id="IPR027417">
    <property type="entry name" value="P-loop_NTPase"/>
</dbReference>
<evidence type="ECO:0000313" key="3">
    <source>
        <dbReference type="Proteomes" id="UP000708148"/>
    </source>
</evidence>
<organism evidence="2 3">
    <name type="scientific">Ostreobium quekettii</name>
    <dbReference type="NCBI Taxonomy" id="121088"/>
    <lineage>
        <taxon>Eukaryota</taxon>
        <taxon>Viridiplantae</taxon>
        <taxon>Chlorophyta</taxon>
        <taxon>core chlorophytes</taxon>
        <taxon>Ulvophyceae</taxon>
        <taxon>TCBD clade</taxon>
        <taxon>Bryopsidales</taxon>
        <taxon>Ostreobineae</taxon>
        <taxon>Ostreobiaceae</taxon>
        <taxon>Ostreobium</taxon>
    </lineage>
</organism>
<reference evidence="2" key="1">
    <citation type="submission" date="2020-12" db="EMBL/GenBank/DDBJ databases">
        <authorList>
            <person name="Iha C."/>
        </authorList>
    </citation>
    <scope>NUCLEOTIDE SEQUENCE</scope>
</reference>
<dbReference type="GO" id="GO:0000724">
    <property type="term" value="P:double-strand break repair via homologous recombination"/>
    <property type="evidence" value="ECO:0007669"/>
    <property type="project" value="InterPro"/>
</dbReference>
<name>A0A8S1IML9_9CHLO</name>
<dbReference type="Pfam" id="PF08423">
    <property type="entry name" value="Rad51"/>
    <property type="match status" value="1"/>
</dbReference>
<dbReference type="GO" id="GO:0033063">
    <property type="term" value="C:Rad51B-Rad51C-Rad51D-XRCC2 complex"/>
    <property type="evidence" value="ECO:0007669"/>
    <property type="project" value="InterPro"/>
</dbReference>
<dbReference type="AlphaFoldDB" id="A0A8S1IML9"/>
<dbReference type="SUPFAM" id="SSF52540">
    <property type="entry name" value="P-loop containing nucleoside triphosphate hydrolases"/>
    <property type="match status" value="1"/>
</dbReference>
<dbReference type="GO" id="GO:0140664">
    <property type="term" value="F:ATP-dependent DNA damage sensor activity"/>
    <property type="evidence" value="ECO:0007669"/>
    <property type="project" value="InterPro"/>
</dbReference>
<dbReference type="PANTHER" id="PTHR46644:SF2">
    <property type="entry name" value="DNA REPAIR PROTEIN XRCC2"/>
    <property type="match status" value="1"/>
</dbReference>
<dbReference type="GO" id="GO:0005657">
    <property type="term" value="C:replication fork"/>
    <property type="evidence" value="ECO:0007669"/>
    <property type="project" value="InterPro"/>
</dbReference>
<dbReference type="InterPro" id="IPR020588">
    <property type="entry name" value="RecA_ATP-bd"/>
</dbReference>
<dbReference type="PANTHER" id="PTHR46644">
    <property type="entry name" value="DNA REPAIR PROTEIN XRCC2"/>
    <property type="match status" value="1"/>
</dbReference>
<dbReference type="InterPro" id="IPR013632">
    <property type="entry name" value="Rad51_C"/>
</dbReference>
<gene>
    <name evidence="2" type="ORF">OSTQU699_LOCUS332</name>
</gene>
<dbReference type="GO" id="GO:0003677">
    <property type="term" value="F:DNA binding"/>
    <property type="evidence" value="ECO:0007669"/>
    <property type="project" value="InterPro"/>
</dbReference>
<dbReference type="GO" id="GO:0005524">
    <property type="term" value="F:ATP binding"/>
    <property type="evidence" value="ECO:0007669"/>
    <property type="project" value="InterPro"/>
</dbReference>
<dbReference type="Proteomes" id="UP000708148">
    <property type="component" value="Unassembled WGS sequence"/>
</dbReference>
<protein>
    <recommendedName>
        <fullName evidence="1">RecA family profile 1 domain-containing protein</fullName>
    </recommendedName>
</protein>
<dbReference type="EMBL" id="CAJHUC010000288">
    <property type="protein sequence ID" value="CAD7694971.1"/>
    <property type="molecule type" value="Genomic_DNA"/>
</dbReference>
<dbReference type="PROSITE" id="PS50162">
    <property type="entry name" value="RECA_2"/>
    <property type="match status" value="1"/>
</dbReference>